<evidence type="ECO:0000313" key="1">
    <source>
        <dbReference type="EMBL" id="CAL8121073.1"/>
    </source>
</evidence>
<sequence>MKSSTSEIKINFYSASDLQSIPEKTIYVLKDYDFEKQKHHSKDKGLTESEIVELGTKVANKQMKVAIYNKGHPRYHITVWIGDIVVEGNDFISGNEFLKDHPVTGRKCKSLYKVEGGKISGLNIYDNGEAVSFEAILKKEELLISVTSKSGCSELKLVRQE</sequence>
<gene>
    <name evidence="1" type="ORF">ODALV1_LOCUS19205</name>
</gene>
<evidence type="ECO:0000313" key="2">
    <source>
        <dbReference type="Proteomes" id="UP001642540"/>
    </source>
</evidence>
<dbReference type="InterPro" id="IPR012674">
    <property type="entry name" value="Calycin"/>
</dbReference>
<dbReference type="EMBL" id="CAXLJM020000065">
    <property type="protein sequence ID" value="CAL8121073.1"/>
    <property type="molecule type" value="Genomic_DNA"/>
</dbReference>
<keyword evidence="2" id="KW-1185">Reference proteome</keyword>
<dbReference type="Proteomes" id="UP001642540">
    <property type="component" value="Unassembled WGS sequence"/>
</dbReference>
<name>A0ABP1R6S9_9HEXA</name>
<protein>
    <submittedName>
        <fullName evidence="1">Uncharacterized protein</fullName>
    </submittedName>
</protein>
<reference evidence="1 2" key="1">
    <citation type="submission" date="2024-08" db="EMBL/GenBank/DDBJ databases">
        <authorList>
            <person name="Cucini C."/>
            <person name="Frati F."/>
        </authorList>
    </citation>
    <scope>NUCLEOTIDE SEQUENCE [LARGE SCALE GENOMIC DNA]</scope>
</reference>
<organism evidence="1 2">
    <name type="scientific">Orchesella dallaii</name>
    <dbReference type="NCBI Taxonomy" id="48710"/>
    <lineage>
        <taxon>Eukaryota</taxon>
        <taxon>Metazoa</taxon>
        <taxon>Ecdysozoa</taxon>
        <taxon>Arthropoda</taxon>
        <taxon>Hexapoda</taxon>
        <taxon>Collembola</taxon>
        <taxon>Entomobryomorpha</taxon>
        <taxon>Entomobryoidea</taxon>
        <taxon>Orchesellidae</taxon>
        <taxon>Orchesellinae</taxon>
        <taxon>Orchesella</taxon>
    </lineage>
</organism>
<comment type="caution">
    <text evidence="1">The sequence shown here is derived from an EMBL/GenBank/DDBJ whole genome shotgun (WGS) entry which is preliminary data.</text>
</comment>
<accession>A0ABP1R6S9</accession>
<proteinExistence type="predicted"/>
<dbReference type="SUPFAM" id="SSF50814">
    <property type="entry name" value="Lipocalins"/>
    <property type="match status" value="1"/>
</dbReference>